<comment type="subcellular location">
    <subcellularLocation>
        <location evidence="1">Cell membrane</location>
        <topology evidence="1">Multi-pass membrane protein</topology>
    </subcellularLocation>
</comment>
<keyword evidence="9" id="KW-1185">Reference proteome</keyword>
<keyword evidence="4 7" id="KW-0812">Transmembrane</keyword>
<feature type="transmembrane region" description="Helical" evidence="7">
    <location>
        <begin position="195"/>
        <end position="217"/>
    </location>
</feature>
<dbReference type="InterPro" id="IPR052031">
    <property type="entry name" value="Membrane_Transporter-Flippase"/>
</dbReference>
<dbReference type="EMBL" id="JAFBEI010000006">
    <property type="protein sequence ID" value="MBM7635614.1"/>
    <property type="molecule type" value="Genomic_DNA"/>
</dbReference>
<gene>
    <name evidence="8" type="ORF">JOC31_000415</name>
</gene>
<keyword evidence="6 7" id="KW-0472">Membrane</keyword>
<evidence type="ECO:0000313" key="8">
    <source>
        <dbReference type="EMBL" id="MBM7635614.1"/>
    </source>
</evidence>
<dbReference type="NCBIfam" id="TIGR00797">
    <property type="entry name" value="matE"/>
    <property type="match status" value="1"/>
</dbReference>
<keyword evidence="3" id="KW-1003">Cell membrane</keyword>
<accession>A0ABS2PJL5</accession>
<feature type="transmembrane region" description="Helical" evidence="7">
    <location>
        <begin position="252"/>
        <end position="275"/>
    </location>
</feature>
<feature type="transmembrane region" description="Helical" evidence="7">
    <location>
        <begin position="360"/>
        <end position="377"/>
    </location>
</feature>
<feature type="transmembrane region" description="Helical" evidence="7">
    <location>
        <begin position="281"/>
        <end position="299"/>
    </location>
</feature>
<sequence>MKGSAIDLTKGRVLNVLLLFAWPIMVSNLFQQLYNTADTMIVGHFLGESALAAVGASASLFDLIVGFSLGIGNGMGIVIARYYGAKEMEKLKQAVAASLIISLCFSFLVMIIGSLALYTILQLLGTPASVIHQSYDYLSLIVASAIVTFAYNLGAGLLRAIGDSLTALSILVLASLVNISLDFLLITQFGMGVRGAALATVISQALSAVLCLGYSYYKCPILIPQRKHFTYDGKLYRDLLGQGLSMGLMSSIVSVGTVILQSSINALGVIIIAAQVTARRLMSFFIMPLTAMASAQATFTSQNLGAGLTVRIRQGLKTATVLALIWGVISIISLYAFGPYMIAFVSGSDKSGLLRASERYLHFTTLFYPLLGVLFLLRNTLQGLGQKVTPLLSSIIELVGKVLFVIFVIPRMGYWGVIICEPLIWLPMTAQLYWVYRKVRPKV</sequence>
<keyword evidence="2" id="KW-0813">Transport</keyword>
<feature type="transmembrane region" description="Helical" evidence="7">
    <location>
        <begin position="12"/>
        <end position="30"/>
    </location>
</feature>
<dbReference type="InterPro" id="IPR002528">
    <property type="entry name" value="MATE_fam"/>
</dbReference>
<feature type="transmembrane region" description="Helical" evidence="7">
    <location>
        <begin position="95"/>
        <end position="117"/>
    </location>
</feature>
<name>A0ABS2PJL5_9STRE</name>
<dbReference type="Pfam" id="PF01554">
    <property type="entry name" value="MatE"/>
    <property type="match status" value="2"/>
</dbReference>
<dbReference type="RefSeq" id="WP_205016547.1">
    <property type="nucleotide sequence ID" value="NZ_JAFBEI010000006.1"/>
</dbReference>
<evidence type="ECO:0000313" key="9">
    <source>
        <dbReference type="Proteomes" id="UP000809081"/>
    </source>
</evidence>
<feature type="transmembrane region" description="Helical" evidence="7">
    <location>
        <begin position="50"/>
        <end position="83"/>
    </location>
</feature>
<dbReference type="Proteomes" id="UP000809081">
    <property type="component" value="Unassembled WGS sequence"/>
</dbReference>
<evidence type="ECO:0000256" key="4">
    <source>
        <dbReference type="ARBA" id="ARBA00022692"/>
    </source>
</evidence>
<proteinExistence type="predicted"/>
<protein>
    <submittedName>
        <fullName evidence="8">MATE family efflux protein</fullName>
    </submittedName>
</protein>
<dbReference type="PANTHER" id="PTHR43549">
    <property type="entry name" value="MULTIDRUG RESISTANCE PROTEIN YPNP-RELATED"/>
    <property type="match status" value="1"/>
</dbReference>
<dbReference type="PANTHER" id="PTHR43549:SF3">
    <property type="entry name" value="MULTIDRUG RESISTANCE PROTEIN YPNP-RELATED"/>
    <property type="match status" value="1"/>
</dbReference>
<feature type="transmembrane region" description="Helical" evidence="7">
    <location>
        <begin position="165"/>
        <end position="189"/>
    </location>
</feature>
<evidence type="ECO:0000256" key="1">
    <source>
        <dbReference type="ARBA" id="ARBA00004651"/>
    </source>
</evidence>
<comment type="caution">
    <text evidence="8">The sequence shown here is derived from an EMBL/GenBank/DDBJ whole genome shotgun (WGS) entry which is preliminary data.</text>
</comment>
<reference evidence="8 9" key="1">
    <citation type="submission" date="2021-01" db="EMBL/GenBank/DDBJ databases">
        <title>Genomic Encyclopedia of Type Strains, Phase IV (KMG-IV): sequencing the most valuable type-strain genomes for metagenomic binning, comparative biology and taxonomic classification.</title>
        <authorList>
            <person name="Goeker M."/>
        </authorList>
    </citation>
    <scope>NUCLEOTIDE SEQUENCE [LARGE SCALE GENOMIC DNA]</scope>
    <source>
        <strain evidence="8 9">DSM 27513</strain>
    </source>
</reference>
<feature type="transmembrane region" description="Helical" evidence="7">
    <location>
        <begin position="389"/>
        <end position="409"/>
    </location>
</feature>
<evidence type="ECO:0000256" key="3">
    <source>
        <dbReference type="ARBA" id="ARBA00022475"/>
    </source>
</evidence>
<feature type="transmembrane region" description="Helical" evidence="7">
    <location>
        <begin position="415"/>
        <end position="436"/>
    </location>
</feature>
<evidence type="ECO:0000256" key="5">
    <source>
        <dbReference type="ARBA" id="ARBA00022989"/>
    </source>
</evidence>
<organism evidence="8 9">
    <name type="scientific">Streptococcus saliviloxodontae</name>
    <dbReference type="NCBI Taxonomy" id="1349416"/>
    <lineage>
        <taxon>Bacteria</taxon>
        <taxon>Bacillati</taxon>
        <taxon>Bacillota</taxon>
        <taxon>Bacilli</taxon>
        <taxon>Lactobacillales</taxon>
        <taxon>Streptococcaceae</taxon>
        <taxon>Streptococcus</taxon>
    </lineage>
</organism>
<evidence type="ECO:0000256" key="2">
    <source>
        <dbReference type="ARBA" id="ARBA00022448"/>
    </source>
</evidence>
<evidence type="ECO:0000256" key="6">
    <source>
        <dbReference type="ARBA" id="ARBA00023136"/>
    </source>
</evidence>
<dbReference type="CDD" id="cd13138">
    <property type="entry name" value="MATE_yoeA_like"/>
    <property type="match status" value="1"/>
</dbReference>
<feature type="transmembrane region" description="Helical" evidence="7">
    <location>
        <begin position="319"/>
        <end position="340"/>
    </location>
</feature>
<feature type="transmembrane region" description="Helical" evidence="7">
    <location>
        <begin position="137"/>
        <end position="158"/>
    </location>
</feature>
<dbReference type="PIRSF" id="PIRSF006603">
    <property type="entry name" value="DinF"/>
    <property type="match status" value="1"/>
</dbReference>
<keyword evidence="5 7" id="KW-1133">Transmembrane helix</keyword>
<dbReference type="InterPro" id="IPR048279">
    <property type="entry name" value="MdtK-like"/>
</dbReference>
<evidence type="ECO:0000256" key="7">
    <source>
        <dbReference type="SAM" id="Phobius"/>
    </source>
</evidence>